<proteinExistence type="predicted"/>
<reference evidence="1" key="1">
    <citation type="journal article" date="2007" name="Microbiology">
        <title>Comparative analysis of the Corynebacterium glutamicum group and complete genome sequence of strain R.</title>
        <authorList>
            <person name="Yukawa H."/>
            <person name="Omumasaba C.A."/>
            <person name="Nonaka H."/>
            <person name="Kos P."/>
            <person name="Okai N."/>
            <person name="Suzuki N."/>
            <person name="Suda M."/>
            <person name="Tsuge Y."/>
            <person name="Watanabe J."/>
            <person name="Ikeda Y."/>
            <person name="Vertes A.A."/>
            <person name="Inui M."/>
        </authorList>
    </citation>
    <scope>NUCLEOTIDE SEQUENCE</scope>
    <source>
        <strain evidence="1">R</strain>
    </source>
</reference>
<name>A0AB72VEB8_CORGB</name>
<organism evidence="1">
    <name type="scientific">Corynebacterium glutamicum (strain R)</name>
    <dbReference type="NCBI Taxonomy" id="340322"/>
    <lineage>
        <taxon>Bacteria</taxon>
        <taxon>Bacillati</taxon>
        <taxon>Actinomycetota</taxon>
        <taxon>Actinomycetes</taxon>
        <taxon>Mycobacteriales</taxon>
        <taxon>Corynebacteriaceae</taxon>
        <taxon>Corynebacterium</taxon>
    </lineage>
</organism>
<dbReference type="KEGG" id="cgt:cgR_5057"/>
<dbReference type="Proteomes" id="UP000006698">
    <property type="component" value="Chromosome"/>
</dbReference>
<protein>
    <submittedName>
        <fullName evidence="1">Uncharacterized protein</fullName>
    </submittedName>
</protein>
<sequence length="65" mass="6924">MSVHSDSSRPLGAILEGVEFVTIGAPVIPVSLLIKDPPQSCGQTFKWNGFLHQTTGELQKSTTNG</sequence>
<gene>
    <name evidence="1" type="ordered locus">cgR_5057</name>
</gene>
<dbReference type="EMBL" id="AP009044">
    <property type="protein sequence ID" value="BAF55762.1"/>
    <property type="molecule type" value="Genomic_DNA"/>
</dbReference>
<dbReference type="AlphaFoldDB" id="A0AB72VEB8"/>
<evidence type="ECO:0000313" key="1">
    <source>
        <dbReference type="EMBL" id="BAF55762.1"/>
    </source>
</evidence>
<accession>A0AB72VEB8</accession>